<evidence type="ECO:0000256" key="2">
    <source>
        <dbReference type="ARBA" id="ARBA00022801"/>
    </source>
</evidence>
<dbReference type="PANTHER" id="PTHR10963:SF22">
    <property type="entry name" value="GLYCOSIDASE CRH2-RELATED"/>
    <property type="match status" value="1"/>
</dbReference>
<feature type="domain" description="GH16" evidence="4">
    <location>
        <begin position="1"/>
        <end position="172"/>
    </location>
</feature>
<keyword evidence="1" id="KW-0732">Signal</keyword>
<reference evidence="6" key="1">
    <citation type="submission" date="2024-06" db="EMBL/GenBank/DDBJ databases">
        <title>Multi-omics analyses provide insights into the biosynthesis of the anticancer antibiotic pleurotin in Hohenbuehelia grisea.</title>
        <authorList>
            <person name="Weaver J.A."/>
            <person name="Alberti F."/>
        </authorList>
    </citation>
    <scope>NUCLEOTIDE SEQUENCE [LARGE SCALE GENOMIC DNA]</scope>
    <source>
        <strain evidence="6">T-177</strain>
    </source>
</reference>
<evidence type="ECO:0000256" key="1">
    <source>
        <dbReference type="ARBA" id="ARBA00022729"/>
    </source>
</evidence>
<keyword evidence="2" id="KW-0378">Hydrolase</keyword>
<dbReference type="Proteomes" id="UP001556367">
    <property type="component" value="Unassembled WGS sequence"/>
</dbReference>
<comment type="caution">
    <text evidence="5">The sequence shown here is derived from an EMBL/GenBank/DDBJ whole genome shotgun (WGS) entry which is preliminary data.</text>
</comment>
<dbReference type="InterPro" id="IPR050546">
    <property type="entry name" value="Glycosyl_Hydrlase_16"/>
</dbReference>
<sequence length="181" mass="20059">MSLVESRLKICTSYGRVTWVLSTDAVPGVITAAIFIADKFLGDEIDLEFLGSDPTHWQTNVFAPAPEDTTPLYGVLSSIEDIPQSRNDRRGTITEPHAYTIDWNADRIIWSIDGQPVRQLTPEQTGINGALHYPKDPMRIQLGIWDASTPIGTAEWAGGPINWQKVTKRITATIHSITVEC</sequence>
<proteinExistence type="predicted"/>
<organism evidence="5 6">
    <name type="scientific">Hohenbuehelia grisea</name>
    <dbReference type="NCBI Taxonomy" id="104357"/>
    <lineage>
        <taxon>Eukaryota</taxon>
        <taxon>Fungi</taxon>
        <taxon>Dikarya</taxon>
        <taxon>Basidiomycota</taxon>
        <taxon>Agaricomycotina</taxon>
        <taxon>Agaricomycetes</taxon>
        <taxon>Agaricomycetidae</taxon>
        <taxon>Agaricales</taxon>
        <taxon>Pleurotineae</taxon>
        <taxon>Pleurotaceae</taxon>
        <taxon>Hohenbuehelia</taxon>
    </lineage>
</organism>
<dbReference type="SUPFAM" id="SSF49899">
    <property type="entry name" value="Concanavalin A-like lectins/glucanases"/>
    <property type="match status" value="1"/>
</dbReference>
<evidence type="ECO:0000313" key="6">
    <source>
        <dbReference type="Proteomes" id="UP001556367"/>
    </source>
</evidence>
<dbReference type="EMBL" id="JASNQZ010000008">
    <property type="protein sequence ID" value="KAL0953713.1"/>
    <property type="molecule type" value="Genomic_DNA"/>
</dbReference>
<evidence type="ECO:0000256" key="3">
    <source>
        <dbReference type="ARBA" id="ARBA00023295"/>
    </source>
</evidence>
<protein>
    <recommendedName>
        <fullName evidence="4">GH16 domain-containing protein</fullName>
    </recommendedName>
</protein>
<keyword evidence="6" id="KW-1185">Reference proteome</keyword>
<keyword evidence="3" id="KW-0326">Glycosidase</keyword>
<name>A0ABR3JE71_9AGAR</name>
<gene>
    <name evidence="5" type="ORF">HGRIS_004906</name>
</gene>
<dbReference type="PROSITE" id="PS51762">
    <property type="entry name" value="GH16_2"/>
    <property type="match status" value="1"/>
</dbReference>
<dbReference type="PANTHER" id="PTHR10963">
    <property type="entry name" value="GLYCOSYL HYDROLASE-RELATED"/>
    <property type="match status" value="1"/>
</dbReference>
<dbReference type="InterPro" id="IPR000757">
    <property type="entry name" value="Beta-glucanase-like"/>
</dbReference>
<dbReference type="Pfam" id="PF00722">
    <property type="entry name" value="Glyco_hydro_16"/>
    <property type="match status" value="1"/>
</dbReference>
<dbReference type="Gene3D" id="2.60.120.200">
    <property type="match status" value="1"/>
</dbReference>
<accession>A0ABR3JE71</accession>
<evidence type="ECO:0000259" key="4">
    <source>
        <dbReference type="PROSITE" id="PS51762"/>
    </source>
</evidence>
<dbReference type="InterPro" id="IPR013320">
    <property type="entry name" value="ConA-like_dom_sf"/>
</dbReference>
<evidence type="ECO:0000313" key="5">
    <source>
        <dbReference type="EMBL" id="KAL0953713.1"/>
    </source>
</evidence>